<sequence>MFTFNFSSFHLNVVPVFLPYTEITGMCGRVHSWFTSLETHKMYGGCKIGDSLQLTCSYECIDF</sequence>
<organism evidence="1">
    <name type="scientific">Anguilla anguilla</name>
    <name type="common">European freshwater eel</name>
    <name type="synonym">Muraena anguilla</name>
    <dbReference type="NCBI Taxonomy" id="7936"/>
    <lineage>
        <taxon>Eukaryota</taxon>
        <taxon>Metazoa</taxon>
        <taxon>Chordata</taxon>
        <taxon>Craniata</taxon>
        <taxon>Vertebrata</taxon>
        <taxon>Euteleostomi</taxon>
        <taxon>Actinopterygii</taxon>
        <taxon>Neopterygii</taxon>
        <taxon>Teleostei</taxon>
        <taxon>Anguilliformes</taxon>
        <taxon>Anguillidae</taxon>
        <taxon>Anguilla</taxon>
    </lineage>
</organism>
<dbReference type="EMBL" id="GBXM01081330">
    <property type="protein sequence ID" value="JAH27247.1"/>
    <property type="molecule type" value="Transcribed_RNA"/>
</dbReference>
<reference evidence="1" key="1">
    <citation type="submission" date="2014-11" db="EMBL/GenBank/DDBJ databases">
        <authorList>
            <person name="Amaro Gonzalez C."/>
        </authorList>
    </citation>
    <scope>NUCLEOTIDE SEQUENCE</scope>
</reference>
<reference evidence="1" key="2">
    <citation type="journal article" date="2015" name="Fish Shellfish Immunol.">
        <title>Early steps in the European eel (Anguilla anguilla)-Vibrio vulnificus interaction in the gills: Role of the RtxA13 toxin.</title>
        <authorList>
            <person name="Callol A."/>
            <person name="Pajuelo D."/>
            <person name="Ebbesson L."/>
            <person name="Teles M."/>
            <person name="MacKenzie S."/>
            <person name="Amaro C."/>
        </authorList>
    </citation>
    <scope>NUCLEOTIDE SEQUENCE</scope>
</reference>
<proteinExistence type="predicted"/>
<accession>A0A0E9REN9</accession>
<name>A0A0E9REN9_ANGAN</name>
<dbReference type="AlphaFoldDB" id="A0A0E9REN9"/>
<protein>
    <submittedName>
        <fullName evidence="1">Uncharacterized protein</fullName>
    </submittedName>
</protein>
<evidence type="ECO:0000313" key="1">
    <source>
        <dbReference type="EMBL" id="JAH27247.1"/>
    </source>
</evidence>